<name>I0K204_9BACT</name>
<dbReference type="PRINTS" id="PR00412">
    <property type="entry name" value="EPOXHYDRLASE"/>
</dbReference>
<feature type="domain" description="Epoxide hydrolase N-terminal" evidence="4">
    <location>
        <begin position="2"/>
        <end position="106"/>
    </location>
</feature>
<keyword evidence="3 5" id="KW-0378">Hydrolase</keyword>
<dbReference type="eggNOG" id="COG0596">
    <property type="taxonomic scope" value="Bacteria"/>
</dbReference>
<dbReference type="InterPro" id="IPR000639">
    <property type="entry name" value="Epox_hydrolase-like"/>
</dbReference>
<dbReference type="PANTHER" id="PTHR21661">
    <property type="entry name" value="EPOXIDE HYDROLASE 1-RELATED"/>
    <property type="match status" value="1"/>
</dbReference>
<sequence length="380" mass="43186">MNPFQISIPQAVLDDLQMRLAQTRWSSEVAGMDWQLGTPRSYLQPLIQYWQYDFDWRKQEAFLNQFAQFKTELNGYGLHYIHERGKGDNPMPLLLSHGWPDSFYRFHKLIPLLTDPAAHGGRAEDAFDVIIPSLPGFGFSDRLTQQTGGYNAWTANQLHTLMTNTLGYTRYGAHGGDVGSGLTEALAMQHADSLTGIHLCDVPYWRLFATSPNGLSEAEQQYLQEGQQWQLTEGAYAVMQGTKPQTLAYGLNDSPVGLAAWITEKFYAWSDCNGALKSRFTTDELLTNITMYWATQTIRSSFAPFWDEPDQPWGDDVPRIDVPTGIALFPKDILPAPRALAERFYTLHRWTELPRGGHFAALEEPDLLAQELRDFFRPLR</sequence>
<evidence type="ECO:0000313" key="5">
    <source>
        <dbReference type="EMBL" id="CCG98157.1"/>
    </source>
</evidence>
<keyword evidence="2" id="KW-0058">Aromatic hydrocarbons catabolism</keyword>
<dbReference type="InterPro" id="IPR010497">
    <property type="entry name" value="Epoxide_hydro_N"/>
</dbReference>
<proteinExistence type="inferred from homology"/>
<evidence type="ECO:0000259" key="4">
    <source>
        <dbReference type="Pfam" id="PF06441"/>
    </source>
</evidence>
<dbReference type="GO" id="GO:0097176">
    <property type="term" value="P:epoxide metabolic process"/>
    <property type="evidence" value="ECO:0007669"/>
    <property type="project" value="TreeGrafter"/>
</dbReference>
<keyword evidence="6" id="KW-1185">Reference proteome</keyword>
<dbReference type="Proteomes" id="UP000011058">
    <property type="component" value="Chromosome"/>
</dbReference>
<evidence type="ECO:0000256" key="2">
    <source>
        <dbReference type="ARBA" id="ARBA00022797"/>
    </source>
</evidence>
<dbReference type="GO" id="GO:0033961">
    <property type="term" value="F:cis-stilbene-oxide hydrolase activity"/>
    <property type="evidence" value="ECO:0007669"/>
    <property type="project" value="UniProtKB-EC"/>
</dbReference>
<dbReference type="Pfam" id="PF06441">
    <property type="entry name" value="EHN"/>
    <property type="match status" value="1"/>
</dbReference>
<dbReference type="OrthoDB" id="9780765at2"/>
<dbReference type="InterPro" id="IPR029058">
    <property type="entry name" value="AB_hydrolase_fold"/>
</dbReference>
<evidence type="ECO:0000313" key="6">
    <source>
        <dbReference type="Proteomes" id="UP000011058"/>
    </source>
</evidence>
<dbReference type="PATRIC" id="fig|1166018.3.peg.146"/>
<organism evidence="5 6">
    <name type="scientific">Fibrella aestuarina BUZ 2</name>
    <dbReference type="NCBI Taxonomy" id="1166018"/>
    <lineage>
        <taxon>Bacteria</taxon>
        <taxon>Pseudomonadati</taxon>
        <taxon>Bacteroidota</taxon>
        <taxon>Cytophagia</taxon>
        <taxon>Cytophagales</taxon>
        <taxon>Spirosomataceae</taxon>
        <taxon>Fibrella</taxon>
    </lineage>
</organism>
<accession>I0K204</accession>
<gene>
    <name evidence="5" type="ORF">FAES_0143</name>
</gene>
<dbReference type="SUPFAM" id="SSF53474">
    <property type="entry name" value="alpha/beta-Hydrolases"/>
    <property type="match status" value="1"/>
</dbReference>
<dbReference type="AlphaFoldDB" id="I0K204"/>
<comment type="similarity">
    <text evidence="1">Belongs to the peptidase S33 family.</text>
</comment>
<reference evidence="5 6" key="1">
    <citation type="journal article" date="2012" name="J. Bacteriol.">
        <title>Genome Sequence of Fibrella aestuarina BUZ 2T, a Filamentous Marine Bacterium.</title>
        <authorList>
            <person name="Filippini M."/>
            <person name="Qi W."/>
            <person name="Blom J."/>
            <person name="Goesmann A."/>
            <person name="Smits T.H."/>
            <person name="Bagheri H.C."/>
        </authorList>
    </citation>
    <scope>NUCLEOTIDE SEQUENCE [LARGE SCALE GENOMIC DNA]</scope>
    <source>
        <strain evidence="6">BUZ 2T</strain>
    </source>
</reference>
<evidence type="ECO:0000256" key="3">
    <source>
        <dbReference type="ARBA" id="ARBA00022801"/>
    </source>
</evidence>
<dbReference type="EMBL" id="HE796683">
    <property type="protein sequence ID" value="CCG98157.1"/>
    <property type="molecule type" value="Genomic_DNA"/>
</dbReference>
<evidence type="ECO:0000256" key="1">
    <source>
        <dbReference type="ARBA" id="ARBA00010088"/>
    </source>
</evidence>
<dbReference type="PIRSF" id="PIRSF001112">
    <property type="entry name" value="Epoxide_hydrolase"/>
    <property type="match status" value="1"/>
</dbReference>
<dbReference type="EC" id="3.3.2.9" evidence="5"/>
<dbReference type="KEGG" id="fae:FAES_0143"/>
<dbReference type="PANTHER" id="PTHR21661:SF35">
    <property type="entry name" value="EPOXIDE HYDROLASE"/>
    <property type="match status" value="1"/>
</dbReference>
<dbReference type="RefSeq" id="WP_015329257.1">
    <property type="nucleotide sequence ID" value="NC_020054.1"/>
</dbReference>
<dbReference type="HOGENOM" id="CLU_019414_0_1_10"/>
<protein>
    <submittedName>
        <fullName evidence="5">Epoxide hydrolase domain protein</fullName>
        <ecNumber evidence="5">3.3.2.9</ecNumber>
    </submittedName>
</protein>
<dbReference type="Gene3D" id="3.40.50.1820">
    <property type="entry name" value="alpha/beta hydrolase"/>
    <property type="match status" value="1"/>
</dbReference>
<dbReference type="InterPro" id="IPR016292">
    <property type="entry name" value="Epoxide_hydrolase"/>
</dbReference>
<dbReference type="STRING" id="1166018.FAES_0143"/>